<evidence type="ECO:0000313" key="4">
    <source>
        <dbReference type="Proteomes" id="UP000054937"/>
    </source>
</evidence>
<name>A0A0V0QFZ0_PSEPJ</name>
<keyword evidence="4" id="KW-1185">Reference proteome</keyword>
<dbReference type="Proteomes" id="UP000054937">
    <property type="component" value="Unassembled WGS sequence"/>
</dbReference>
<dbReference type="InterPro" id="IPR018490">
    <property type="entry name" value="cNMP-bd_dom_sf"/>
</dbReference>
<feature type="domain" description="Cyclic nucleotide-binding" evidence="2">
    <location>
        <begin position="142"/>
        <end position="226"/>
    </location>
</feature>
<dbReference type="OMA" id="NTIRCES"/>
<evidence type="ECO:0000259" key="2">
    <source>
        <dbReference type="PROSITE" id="PS50042"/>
    </source>
</evidence>
<keyword evidence="1" id="KW-1133">Transmembrane helix</keyword>
<gene>
    <name evidence="3" type="ORF">PPERSA_08227</name>
</gene>
<dbReference type="Gene3D" id="2.60.120.10">
    <property type="entry name" value="Jelly Rolls"/>
    <property type="match status" value="1"/>
</dbReference>
<dbReference type="GO" id="GO:0005249">
    <property type="term" value="F:voltage-gated potassium channel activity"/>
    <property type="evidence" value="ECO:0007669"/>
    <property type="project" value="TreeGrafter"/>
</dbReference>
<dbReference type="PANTHER" id="PTHR45689">
    <property type="entry name" value="I[[H]] CHANNEL, ISOFORM E"/>
    <property type="match status" value="1"/>
</dbReference>
<dbReference type="GO" id="GO:0098855">
    <property type="term" value="C:HCN channel complex"/>
    <property type="evidence" value="ECO:0007669"/>
    <property type="project" value="TreeGrafter"/>
</dbReference>
<dbReference type="Gene3D" id="1.10.287.630">
    <property type="entry name" value="Helix hairpin bin"/>
    <property type="match status" value="1"/>
</dbReference>
<organism evidence="3 4">
    <name type="scientific">Pseudocohnilembus persalinus</name>
    <name type="common">Ciliate</name>
    <dbReference type="NCBI Taxonomy" id="266149"/>
    <lineage>
        <taxon>Eukaryota</taxon>
        <taxon>Sar</taxon>
        <taxon>Alveolata</taxon>
        <taxon>Ciliophora</taxon>
        <taxon>Intramacronucleata</taxon>
        <taxon>Oligohymenophorea</taxon>
        <taxon>Scuticociliatia</taxon>
        <taxon>Philasterida</taxon>
        <taxon>Pseudocohnilembidae</taxon>
        <taxon>Pseudocohnilembus</taxon>
    </lineage>
</organism>
<comment type="caution">
    <text evidence="3">The sequence shown here is derived from an EMBL/GenBank/DDBJ whole genome shotgun (WGS) entry which is preliminary data.</text>
</comment>
<keyword evidence="1" id="KW-0472">Membrane</keyword>
<dbReference type="GO" id="GO:0003254">
    <property type="term" value="P:regulation of membrane depolarization"/>
    <property type="evidence" value="ECO:0007669"/>
    <property type="project" value="TreeGrafter"/>
</dbReference>
<sequence>MDEKWYEKYQRSFYWSLSTMMLIGSKGNNFLESWFTTITILLTVGVFAYTISQISNIIDDINKDTSYYKNELSVINKYMKQKNTSMTIQSKIRNYLEFHHQYVGLKDSKEALSEVLNKIPSNLKDQLYKESYKNLLNEFPIIKNRFSQTVLDELVSVMEENVYLTDEIIFQQNQIDNLALYLIHQGKVSLMLYLSQRNILDDQEDQVQKQQNQKIIKLCEKGDYFGTTDQQYLYTSKCLEPCTIFKIKKEDFEKIVRKDPLELEKYKKVKDKLFFERGICKLLDQQCSLCNSLTHPEHKCPYPHYQINSVKLLKLTYSRPHQKRNPKFKRCKKGQDISKSIDQGSSSWYTHIDGIKFDTNNGLYKFNKRTNKSISNLNQQNLNPSMIQIQVQDELASPIGYNNMDGSILVQNIIQNGIFAENTNFVNQNVEFQKFNARMNIQNINSMALLFQSKLQQQIQHFMDTQVFQSKTFQQWKENFLANQVVQYQNEDSNWYMIWLDNYLVEQQVYCEDMIEDDLAMETHSESLNGSDSDIYEFNGKNNFQQDYQEDFKKNQAYKNQLNRLVTNSCENQKSYIVNERIKEEQSMEDFGEENFQNKNNKNEFSFYDQQQNNYNYTQKKSSIANTQSMLQSETNKSQLSFMGGLGRKNKERKKSNAVEFYRARKKNITPFIYSLTDEKSNFNQQTQHQEKKRYQIKFVVGE</sequence>
<dbReference type="SUPFAM" id="SSF51206">
    <property type="entry name" value="cAMP-binding domain-like"/>
    <property type="match status" value="1"/>
</dbReference>
<dbReference type="OrthoDB" id="421226at2759"/>
<keyword evidence="1" id="KW-0812">Transmembrane</keyword>
<dbReference type="PROSITE" id="PS50042">
    <property type="entry name" value="CNMP_BINDING_3"/>
    <property type="match status" value="1"/>
</dbReference>
<dbReference type="InterPro" id="IPR051413">
    <property type="entry name" value="K/Na_HCN_channel"/>
</dbReference>
<dbReference type="Gene3D" id="1.10.287.70">
    <property type="match status" value="1"/>
</dbReference>
<evidence type="ECO:0000313" key="3">
    <source>
        <dbReference type="EMBL" id="KRX01126.1"/>
    </source>
</evidence>
<dbReference type="CDD" id="cd00038">
    <property type="entry name" value="CAP_ED"/>
    <property type="match status" value="1"/>
</dbReference>
<evidence type="ECO:0000256" key="1">
    <source>
        <dbReference type="SAM" id="Phobius"/>
    </source>
</evidence>
<dbReference type="InParanoid" id="A0A0V0QFZ0"/>
<dbReference type="GO" id="GO:0035725">
    <property type="term" value="P:sodium ion transmembrane transport"/>
    <property type="evidence" value="ECO:0007669"/>
    <property type="project" value="TreeGrafter"/>
</dbReference>
<accession>A0A0V0QFZ0</accession>
<proteinExistence type="predicted"/>
<dbReference type="PANTHER" id="PTHR45689:SF5">
    <property type="entry name" value="I[[H]] CHANNEL, ISOFORM E"/>
    <property type="match status" value="1"/>
</dbReference>
<dbReference type="InterPro" id="IPR014710">
    <property type="entry name" value="RmlC-like_jellyroll"/>
</dbReference>
<dbReference type="EMBL" id="LDAU01000176">
    <property type="protein sequence ID" value="KRX01126.1"/>
    <property type="molecule type" value="Genomic_DNA"/>
</dbReference>
<protein>
    <submittedName>
        <fullName evidence="3">Cyclic nucleotide-binding protein</fullName>
    </submittedName>
</protein>
<reference evidence="3 4" key="1">
    <citation type="journal article" date="2015" name="Sci. Rep.">
        <title>Genome of the facultative scuticociliatosis pathogen Pseudocohnilembus persalinus provides insight into its virulence through horizontal gene transfer.</title>
        <authorList>
            <person name="Xiong J."/>
            <person name="Wang G."/>
            <person name="Cheng J."/>
            <person name="Tian M."/>
            <person name="Pan X."/>
            <person name="Warren A."/>
            <person name="Jiang C."/>
            <person name="Yuan D."/>
            <person name="Miao W."/>
        </authorList>
    </citation>
    <scope>NUCLEOTIDE SEQUENCE [LARGE SCALE GENOMIC DNA]</scope>
    <source>
        <strain evidence="3">36N120E</strain>
    </source>
</reference>
<dbReference type="AlphaFoldDB" id="A0A0V0QFZ0"/>
<feature type="transmembrane region" description="Helical" evidence="1">
    <location>
        <begin position="30"/>
        <end position="51"/>
    </location>
</feature>
<dbReference type="InterPro" id="IPR000595">
    <property type="entry name" value="cNMP-bd_dom"/>
</dbReference>
<dbReference type="Pfam" id="PF00027">
    <property type="entry name" value="cNMP_binding"/>
    <property type="match status" value="1"/>
</dbReference>